<sequence length="50" mass="5628">MRSIRQVALLESSQTPTETGNKSTDWGILSEIMNVTETDDGHLKLPKQRD</sequence>
<dbReference type="Proteomes" id="UP000595437">
    <property type="component" value="Chromosome 2"/>
</dbReference>
<dbReference type="AlphaFoldDB" id="A0A7T8KK66"/>
<proteinExistence type="predicted"/>
<feature type="compositionally biased region" description="Polar residues" evidence="1">
    <location>
        <begin position="11"/>
        <end position="24"/>
    </location>
</feature>
<accession>A0A7T8KK66</accession>
<dbReference type="EMBL" id="CP045891">
    <property type="protein sequence ID" value="QQP57421.1"/>
    <property type="molecule type" value="Genomic_DNA"/>
</dbReference>
<keyword evidence="3" id="KW-1185">Reference proteome</keyword>
<organism evidence="2 3">
    <name type="scientific">Caligus rogercresseyi</name>
    <name type="common">Sea louse</name>
    <dbReference type="NCBI Taxonomy" id="217165"/>
    <lineage>
        <taxon>Eukaryota</taxon>
        <taxon>Metazoa</taxon>
        <taxon>Ecdysozoa</taxon>
        <taxon>Arthropoda</taxon>
        <taxon>Crustacea</taxon>
        <taxon>Multicrustacea</taxon>
        <taxon>Hexanauplia</taxon>
        <taxon>Copepoda</taxon>
        <taxon>Siphonostomatoida</taxon>
        <taxon>Caligidae</taxon>
        <taxon>Caligus</taxon>
    </lineage>
</organism>
<evidence type="ECO:0000256" key="1">
    <source>
        <dbReference type="SAM" id="MobiDB-lite"/>
    </source>
</evidence>
<evidence type="ECO:0000313" key="3">
    <source>
        <dbReference type="Proteomes" id="UP000595437"/>
    </source>
</evidence>
<evidence type="ECO:0000313" key="2">
    <source>
        <dbReference type="EMBL" id="QQP57421.1"/>
    </source>
</evidence>
<feature type="region of interest" description="Disordered" evidence="1">
    <location>
        <begin position="1"/>
        <end position="24"/>
    </location>
</feature>
<name>A0A7T8KK66_CALRO</name>
<protein>
    <submittedName>
        <fullName evidence="2">Uncharacterized protein</fullName>
    </submittedName>
</protein>
<gene>
    <name evidence="2" type="ORF">FKW44_002403</name>
</gene>
<reference evidence="3" key="1">
    <citation type="submission" date="2021-01" db="EMBL/GenBank/DDBJ databases">
        <title>Caligus Genome Assembly.</title>
        <authorList>
            <person name="Gallardo-Escarate C."/>
        </authorList>
    </citation>
    <scope>NUCLEOTIDE SEQUENCE [LARGE SCALE GENOMIC DNA]</scope>
</reference>